<dbReference type="RefSeq" id="WP_053994270.1">
    <property type="nucleotide sequence ID" value="NZ_CP065643.1"/>
</dbReference>
<organism evidence="1 2">
    <name type="scientific">Lysinibacillus macroides</name>
    <dbReference type="NCBI Taxonomy" id="33935"/>
    <lineage>
        <taxon>Bacteria</taxon>
        <taxon>Bacillati</taxon>
        <taxon>Bacillota</taxon>
        <taxon>Bacilli</taxon>
        <taxon>Bacillales</taxon>
        <taxon>Bacillaceae</taxon>
        <taxon>Lysinibacillus</taxon>
    </lineage>
</organism>
<name>A0A0N0CWF0_9BACI</name>
<evidence type="ECO:0000313" key="1">
    <source>
        <dbReference type="EMBL" id="KOY83024.1"/>
    </source>
</evidence>
<proteinExistence type="predicted"/>
<evidence type="ECO:0000313" key="2">
    <source>
        <dbReference type="Proteomes" id="UP000037977"/>
    </source>
</evidence>
<protein>
    <submittedName>
        <fullName evidence="1">Uncharacterized protein</fullName>
    </submittedName>
</protein>
<keyword evidence="2" id="KW-1185">Reference proteome</keyword>
<dbReference type="OrthoDB" id="2734625at2"/>
<dbReference type="AlphaFoldDB" id="A0A0N0CWF0"/>
<dbReference type="STRING" id="33935.ADM90_06870"/>
<dbReference type="EMBL" id="LGCI01000005">
    <property type="protein sequence ID" value="KOY83024.1"/>
    <property type="molecule type" value="Genomic_DNA"/>
</dbReference>
<sequence>MAKRETKLTLADIQKSAEVVNTKQKFYIDKDQEKFIYYYPKFSKRKITILINDLSHTMSYVEQHKLDFFNNDDELHHYILFLMIKHFTDLQAELKDKSIETHFATMHQLVDIGWYELFLMDMFTIAEVSNALAEISKRLNLSIKYVELEKELQQQLQTGNTPT</sequence>
<reference evidence="1 2" key="1">
    <citation type="submission" date="2015-07" db="EMBL/GenBank/DDBJ databases">
        <title>Genome sequencing project for genomic taxonomy and phylogenomics of Bacillus-like bacteria.</title>
        <authorList>
            <person name="Liu B."/>
            <person name="Wang J."/>
            <person name="Zhu Y."/>
            <person name="Liu G."/>
            <person name="Chen Q."/>
            <person name="Chen Z."/>
            <person name="Che J."/>
            <person name="Ge C."/>
            <person name="Shi H."/>
            <person name="Pan Z."/>
            <person name="Liu X."/>
        </authorList>
    </citation>
    <scope>NUCLEOTIDE SEQUENCE [LARGE SCALE GENOMIC DNA]</scope>
    <source>
        <strain evidence="1 2">DSM 54</strain>
    </source>
</reference>
<gene>
    <name evidence="1" type="ORF">ADM90_06870</name>
</gene>
<dbReference type="Proteomes" id="UP000037977">
    <property type="component" value="Unassembled WGS sequence"/>
</dbReference>
<accession>A0A0N0CWF0</accession>
<dbReference type="PATRIC" id="fig|33935.3.peg.815"/>
<comment type="caution">
    <text evidence="1">The sequence shown here is derived from an EMBL/GenBank/DDBJ whole genome shotgun (WGS) entry which is preliminary data.</text>
</comment>